<evidence type="ECO:0000313" key="1">
    <source>
        <dbReference type="EMBL" id="EEN83539.1"/>
    </source>
</evidence>
<protein>
    <submittedName>
        <fullName evidence="1">Uncharacterized protein</fullName>
    </submittedName>
</protein>
<keyword evidence="2" id="KW-1185">Reference proteome</keyword>
<reference evidence="1 2" key="1">
    <citation type="submission" date="2009-04" db="EMBL/GenBank/DDBJ databases">
        <authorList>
            <person name="Sebastian Y."/>
            <person name="Madupu R."/>
            <person name="Durkin A.S."/>
            <person name="Torralba M."/>
            <person name="Methe B."/>
            <person name="Sutton G.G."/>
            <person name="Strausberg R.L."/>
            <person name="Nelson K.E."/>
        </authorList>
    </citation>
    <scope>NUCLEOTIDE SEQUENCE [LARGE SCALE GENOMIC DNA]</scope>
    <source>
        <strain evidence="2">ATCC 35406 / BCRC 14492 / JCM 8526 / NCTC 13058 / HG 370</strain>
    </source>
</reference>
<proteinExistence type="predicted"/>
<comment type="caution">
    <text evidence="1">The sequence shown here is derived from an EMBL/GenBank/DDBJ whole genome shotgun (WGS) entry which is preliminary data.</text>
</comment>
<name>C3J862_POREA</name>
<accession>C3J862</accession>
<dbReference type="Proteomes" id="UP000004295">
    <property type="component" value="Unassembled WGS sequence"/>
</dbReference>
<evidence type="ECO:0000313" key="2">
    <source>
        <dbReference type="Proteomes" id="UP000004295"/>
    </source>
</evidence>
<sequence length="39" mass="4807">MDTLYPKKLRLCLYVELSRSSRTRKKKQRAYLTPFVFRI</sequence>
<organism evidence="1 2">
    <name type="scientific">Porphyromonas endodontalis (strain ATCC 35406 / DSM 24491 / JCM 8526 / CCUG 16442 / BCRC 14492 / NCTC 13058 / HG 370)</name>
    <name type="common">Bacteroides endodontalis</name>
    <dbReference type="NCBI Taxonomy" id="553175"/>
    <lineage>
        <taxon>Bacteria</taxon>
        <taxon>Pseudomonadati</taxon>
        <taxon>Bacteroidota</taxon>
        <taxon>Bacteroidia</taxon>
        <taxon>Bacteroidales</taxon>
        <taxon>Porphyromonadaceae</taxon>
        <taxon>Porphyromonas</taxon>
    </lineage>
</organism>
<dbReference type="EMBL" id="ACNN01000005">
    <property type="protein sequence ID" value="EEN83539.1"/>
    <property type="molecule type" value="Genomic_DNA"/>
</dbReference>
<dbReference type="AlphaFoldDB" id="C3J862"/>
<dbReference type="STRING" id="553175.POREN0001_1305"/>
<gene>
    <name evidence="1" type="ORF">POREN0001_1305</name>
</gene>